<organism evidence="2 3">
    <name type="scientific">Acidimicrobiia bacterium BACL6 MAG-120924-bin43</name>
    <dbReference type="NCBI Taxonomy" id="1655583"/>
    <lineage>
        <taxon>Bacteria</taxon>
        <taxon>Bacillati</taxon>
        <taxon>Actinomycetota</taxon>
        <taxon>Acidimicrobiia</taxon>
        <taxon>acIV cluster</taxon>
    </lineage>
</organism>
<evidence type="ECO:0000259" key="1">
    <source>
        <dbReference type="Pfam" id="PF01895"/>
    </source>
</evidence>
<accession>A0A0R2Q716</accession>
<dbReference type="InterPro" id="IPR026022">
    <property type="entry name" value="PhoU_dom"/>
</dbReference>
<reference evidence="2 3" key="1">
    <citation type="submission" date="2015-10" db="EMBL/GenBank/DDBJ databases">
        <title>Metagenome-Assembled Genomes uncover a global brackish microbiome.</title>
        <authorList>
            <person name="Hugerth L.W."/>
            <person name="Larsson J."/>
            <person name="Alneberg J."/>
            <person name="Lindh M.V."/>
            <person name="Legrand C."/>
            <person name="Pinhassi J."/>
            <person name="Andersson A.F."/>
        </authorList>
    </citation>
    <scope>NUCLEOTIDE SEQUENCE [LARGE SCALE GENOMIC DNA]</scope>
    <source>
        <strain evidence="2">BACL6 MAG-120924-bin43</strain>
    </source>
</reference>
<name>A0A0R2Q716_9ACTN</name>
<comment type="caution">
    <text evidence="2">The sequence shown here is derived from an EMBL/GenBank/DDBJ whole genome shotgun (WGS) entry which is preliminary data.</text>
</comment>
<proteinExistence type="predicted"/>
<dbReference type="SUPFAM" id="SSF109755">
    <property type="entry name" value="PhoU-like"/>
    <property type="match status" value="1"/>
</dbReference>
<gene>
    <name evidence="2" type="ORF">ABR75_04940</name>
</gene>
<dbReference type="InterPro" id="IPR038078">
    <property type="entry name" value="PhoU-like_sf"/>
</dbReference>
<dbReference type="EMBL" id="LIBJ01000358">
    <property type="protein sequence ID" value="KRO46127.1"/>
    <property type="molecule type" value="Genomic_DNA"/>
</dbReference>
<dbReference type="Pfam" id="PF01895">
    <property type="entry name" value="PhoU"/>
    <property type="match status" value="1"/>
</dbReference>
<dbReference type="Gene3D" id="1.20.58.220">
    <property type="entry name" value="Phosphate transport system protein phou homolog 2, domain 2"/>
    <property type="match status" value="1"/>
</dbReference>
<dbReference type="AlphaFoldDB" id="A0A0R2Q716"/>
<evidence type="ECO:0000313" key="3">
    <source>
        <dbReference type="Proteomes" id="UP000051017"/>
    </source>
</evidence>
<protein>
    <recommendedName>
        <fullName evidence="1">PhoU domain-containing protein</fullName>
    </recommendedName>
</protein>
<feature type="domain" description="PhoU" evidence="1">
    <location>
        <begin position="17"/>
        <end position="73"/>
    </location>
</feature>
<dbReference type="Proteomes" id="UP000051017">
    <property type="component" value="Unassembled WGS sequence"/>
</dbReference>
<evidence type="ECO:0000313" key="2">
    <source>
        <dbReference type="EMBL" id="KRO46127.1"/>
    </source>
</evidence>
<sequence>MNKNLCSNYSQISITDAKEAEQMINKMRNELRKEYLKKIETGEFKIQTGLIYNNLIHSLEKVGDHVYNISEAIQESK</sequence>